<dbReference type="SUPFAM" id="SSF69618">
    <property type="entry name" value="HemD-like"/>
    <property type="match status" value="1"/>
</dbReference>
<proteinExistence type="predicted"/>
<dbReference type="Proteomes" id="UP000322139">
    <property type="component" value="Unassembled WGS sequence"/>
</dbReference>
<dbReference type="AlphaFoldDB" id="A0A5D4RJZ2"/>
<feature type="domain" description="Tetrapyrrole biosynthesis uroporphyrinogen III synthase" evidence="1">
    <location>
        <begin position="25"/>
        <end position="247"/>
    </location>
</feature>
<dbReference type="EMBL" id="VTER01000002">
    <property type="protein sequence ID" value="TYS51260.1"/>
    <property type="molecule type" value="Genomic_DNA"/>
</dbReference>
<reference evidence="2 3" key="1">
    <citation type="submission" date="2019-08" db="EMBL/GenBank/DDBJ databases">
        <title>Bacillus genomes from the desert of Cuatro Cienegas, Coahuila.</title>
        <authorList>
            <person name="Olmedo-Alvarez G."/>
        </authorList>
    </citation>
    <scope>NUCLEOTIDE SEQUENCE [LARGE SCALE GENOMIC DNA]</scope>
    <source>
        <strain evidence="2 3">CH446_14T</strain>
    </source>
</reference>
<evidence type="ECO:0000313" key="2">
    <source>
        <dbReference type="EMBL" id="TYS51260.1"/>
    </source>
</evidence>
<comment type="caution">
    <text evidence="2">The sequence shown here is derived from an EMBL/GenBank/DDBJ whole genome shotgun (WGS) entry which is preliminary data.</text>
</comment>
<dbReference type="CDD" id="cd06578">
    <property type="entry name" value="HemD"/>
    <property type="match status" value="1"/>
</dbReference>
<dbReference type="InterPro" id="IPR039793">
    <property type="entry name" value="UROS/Hem4"/>
</dbReference>
<dbReference type="PANTHER" id="PTHR40082:SF1">
    <property type="entry name" value="BLR5956 PROTEIN"/>
    <property type="match status" value="1"/>
</dbReference>
<dbReference type="Pfam" id="PF02602">
    <property type="entry name" value="HEM4"/>
    <property type="match status" value="1"/>
</dbReference>
<dbReference type="InterPro" id="IPR003754">
    <property type="entry name" value="4pyrrol_synth_uPrphyn_synth"/>
</dbReference>
<dbReference type="GO" id="GO:0006780">
    <property type="term" value="P:uroporphyrinogen III biosynthetic process"/>
    <property type="evidence" value="ECO:0007669"/>
    <property type="project" value="InterPro"/>
</dbReference>
<sequence length="259" mass="28151">MTGESLPLAGKKVLVPRGKDQAGPFSELIRSYGGIPVEIPLLAFRPAEVTEEILHAVRELPTYDWVIFTSKNALETFISFTGRNAAFPKIAAIGTKTERAAEESGLAVSFTPEEFAAEGFIDEFLPFAEKGMKVLIPKGNKARSYIADQLRKAGAEPQEIIIYETGFPEDSGEKLAVMLKNRSLDVLAFTSPSTVDHFMEIVRKTGAEAAIKGCLVACIGPVTQKRAEELGLDVHVVPAGYTIEDLAKSIAADLNQRRK</sequence>
<evidence type="ECO:0000313" key="3">
    <source>
        <dbReference type="Proteomes" id="UP000322139"/>
    </source>
</evidence>
<accession>A0A5D4RJZ2</accession>
<name>A0A5D4RJZ2_9BACI</name>
<dbReference type="GO" id="GO:0006782">
    <property type="term" value="P:protoporphyrinogen IX biosynthetic process"/>
    <property type="evidence" value="ECO:0007669"/>
    <property type="project" value="UniProtKB-UniPathway"/>
</dbReference>
<dbReference type="PANTHER" id="PTHR40082">
    <property type="entry name" value="BLR5956 PROTEIN"/>
    <property type="match status" value="1"/>
</dbReference>
<protein>
    <submittedName>
        <fullName evidence="2">Uroporphyrinogen-III synthase</fullName>
    </submittedName>
</protein>
<evidence type="ECO:0000259" key="1">
    <source>
        <dbReference type="Pfam" id="PF02602"/>
    </source>
</evidence>
<dbReference type="UniPathway" id="UPA00251">
    <property type="reaction ID" value="UER00320"/>
</dbReference>
<gene>
    <name evidence="2" type="ORF">FZD51_04300</name>
</gene>
<dbReference type="RefSeq" id="WP_148973632.1">
    <property type="nucleotide sequence ID" value="NZ_JBNIKT010000013.1"/>
</dbReference>
<dbReference type="Gene3D" id="3.40.50.10090">
    <property type="match status" value="2"/>
</dbReference>
<organism evidence="2 3">
    <name type="scientific">Bacillus infantis</name>
    <dbReference type="NCBI Taxonomy" id="324767"/>
    <lineage>
        <taxon>Bacteria</taxon>
        <taxon>Bacillati</taxon>
        <taxon>Bacillota</taxon>
        <taxon>Bacilli</taxon>
        <taxon>Bacillales</taxon>
        <taxon>Bacillaceae</taxon>
        <taxon>Bacillus</taxon>
    </lineage>
</organism>
<dbReference type="InterPro" id="IPR036108">
    <property type="entry name" value="4pyrrol_syn_uPrphyn_synt_sf"/>
</dbReference>
<dbReference type="GO" id="GO:0004852">
    <property type="term" value="F:uroporphyrinogen-III synthase activity"/>
    <property type="evidence" value="ECO:0007669"/>
    <property type="project" value="InterPro"/>
</dbReference>